<name>A0A067MZN5_BOTB1</name>
<dbReference type="SUPFAM" id="SSF50630">
    <property type="entry name" value="Acid proteases"/>
    <property type="match status" value="1"/>
</dbReference>
<dbReference type="Gene3D" id="2.40.70.10">
    <property type="entry name" value="Acid Proteases"/>
    <property type="match status" value="2"/>
</dbReference>
<organism evidence="10 11">
    <name type="scientific">Botryobasidium botryosum (strain FD-172 SS1)</name>
    <dbReference type="NCBI Taxonomy" id="930990"/>
    <lineage>
        <taxon>Eukaryota</taxon>
        <taxon>Fungi</taxon>
        <taxon>Dikarya</taxon>
        <taxon>Basidiomycota</taxon>
        <taxon>Agaricomycotina</taxon>
        <taxon>Agaricomycetes</taxon>
        <taxon>Cantharellales</taxon>
        <taxon>Botryobasidiaceae</taxon>
        <taxon>Botryobasidium</taxon>
    </lineage>
</organism>
<keyword evidence="5" id="KW-0645">Protease</keyword>
<keyword evidence="7" id="KW-0812">Transmembrane</keyword>
<feature type="chain" id="PRO_5001641690" description="Peptidase A1 domain-containing protein" evidence="8">
    <location>
        <begin position="20"/>
        <end position="545"/>
    </location>
</feature>
<keyword evidence="7" id="KW-1133">Transmembrane helix</keyword>
<feature type="region of interest" description="Disordered" evidence="6">
    <location>
        <begin position="509"/>
        <end position="545"/>
    </location>
</feature>
<dbReference type="GO" id="GO:0004190">
    <property type="term" value="F:aspartic-type endopeptidase activity"/>
    <property type="evidence" value="ECO:0007669"/>
    <property type="project" value="UniProtKB-KW"/>
</dbReference>
<dbReference type="AlphaFoldDB" id="A0A067MZN5"/>
<evidence type="ECO:0000259" key="9">
    <source>
        <dbReference type="PROSITE" id="PS51767"/>
    </source>
</evidence>
<evidence type="ECO:0000256" key="1">
    <source>
        <dbReference type="ARBA" id="ARBA00007447"/>
    </source>
</evidence>
<dbReference type="PROSITE" id="PS51767">
    <property type="entry name" value="PEPTIDASE_A1"/>
    <property type="match status" value="1"/>
</dbReference>
<dbReference type="EMBL" id="KL198024">
    <property type="protein sequence ID" value="KDQ17317.1"/>
    <property type="molecule type" value="Genomic_DNA"/>
</dbReference>
<proteinExistence type="inferred from homology"/>
<evidence type="ECO:0000313" key="10">
    <source>
        <dbReference type="EMBL" id="KDQ17317.1"/>
    </source>
</evidence>
<keyword evidence="2 5" id="KW-0064">Aspartyl protease</keyword>
<feature type="signal peptide" evidence="8">
    <location>
        <begin position="1"/>
        <end position="19"/>
    </location>
</feature>
<protein>
    <recommendedName>
        <fullName evidence="9">Peptidase A1 domain-containing protein</fullName>
    </recommendedName>
</protein>
<dbReference type="HOGENOM" id="CLU_013253_8_2_1"/>
<dbReference type="InterPro" id="IPR033121">
    <property type="entry name" value="PEPTIDASE_A1"/>
</dbReference>
<keyword evidence="4" id="KW-1015">Disulfide bond</keyword>
<dbReference type="GO" id="GO:0006508">
    <property type="term" value="P:proteolysis"/>
    <property type="evidence" value="ECO:0007669"/>
    <property type="project" value="UniProtKB-KW"/>
</dbReference>
<comment type="similarity">
    <text evidence="1 5">Belongs to the peptidase A1 family.</text>
</comment>
<evidence type="ECO:0000256" key="4">
    <source>
        <dbReference type="PIRSR" id="PIRSR601461-2"/>
    </source>
</evidence>
<dbReference type="PANTHER" id="PTHR47966">
    <property type="entry name" value="BETA-SITE APP-CLEAVING ENZYME, ISOFORM A-RELATED"/>
    <property type="match status" value="1"/>
</dbReference>
<evidence type="ECO:0000313" key="11">
    <source>
        <dbReference type="Proteomes" id="UP000027195"/>
    </source>
</evidence>
<gene>
    <name evidence="10" type="ORF">BOTBODRAFT_30134</name>
</gene>
<dbReference type="InterPro" id="IPR001969">
    <property type="entry name" value="Aspartic_peptidase_AS"/>
</dbReference>
<accession>A0A067MZN5</accession>
<feature type="transmembrane region" description="Helical" evidence="7">
    <location>
        <begin position="477"/>
        <end position="502"/>
    </location>
</feature>
<dbReference type="InterPro" id="IPR021109">
    <property type="entry name" value="Peptidase_aspartic_dom_sf"/>
</dbReference>
<dbReference type="PRINTS" id="PR00792">
    <property type="entry name" value="PEPSIN"/>
</dbReference>
<feature type="active site" evidence="3">
    <location>
        <position position="285"/>
    </location>
</feature>
<dbReference type="CDD" id="cd05471">
    <property type="entry name" value="pepsin_like"/>
    <property type="match status" value="1"/>
</dbReference>
<evidence type="ECO:0000256" key="5">
    <source>
        <dbReference type="RuleBase" id="RU000454"/>
    </source>
</evidence>
<feature type="domain" description="Peptidase A1" evidence="9">
    <location>
        <begin position="66"/>
        <end position="399"/>
    </location>
</feature>
<dbReference type="InterPro" id="IPR001461">
    <property type="entry name" value="Aspartic_peptidase_A1"/>
</dbReference>
<dbReference type="InterPro" id="IPR034164">
    <property type="entry name" value="Pepsin-like_dom"/>
</dbReference>
<feature type="active site" evidence="3">
    <location>
        <position position="82"/>
    </location>
</feature>
<evidence type="ECO:0000256" key="3">
    <source>
        <dbReference type="PIRSR" id="PIRSR601461-1"/>
    </source>
</evidence>
<dbReference type="STRING" id="930990.A0A067MZN5"/>
<feature type="disulfide bond" evidence="4">
    <location>
        <begin position="321"/>
        <end position="360"/>
    </location>
</feature>
<evidence type="ECO:0000256" key="2">
    <source>
        <dbReference type="ARBA" id="ARBA00022750"/>
    </source>
</evidence>
<keyword evidence="8" id="KW-0732">Signal</keyword>
<evidence type="ECO:0000256" key="6">
    <source>
        <dbReference type="SAM" id="MobiDB-lite"/>
    </source>
</evidence>
<sequence length="545" mass="58280">MRSSALVAVPLVAAALARAAFHAPIIRYHKRDASAAYPFHRTAAAAGGSTTSAGSLSVVDSQNVLYIADVTIGNTNIPVILDTGSADLWIYANDFPGLFSSAQNYTDVPINITYGTGSASGFVSVIDVEFADILVHNQAILAVLKNYEQDFIFQSGAYGILGFGADSLSDIYVTMQKKYKDNRGQSLLSNIFSANASEPNHIAFFLDRIGDLDNSGQGTFSIGAYNPKYSAVQNQPELPVWNPNAPKDVRWATIIDAVELDGKNITLAKSAVSGVPSGKAVALLDTGTSAMYLPKSTAEAWLKSIPSAVYVSTQDAWYVDCTAELQVAIWFKGFRYVIHPLDLTVPFAAPLLSLPNATYCQILIMPQDSDGTFDYLLGDVFLRNVYSVYDFGDTNPQTGKQGAPYMKLLSITDETTAIADFRTSRQQSLAALPSVGNLAAVAAADKKANPSGANLAAADGGNGSSNIGDSVNKLAEWAPAMLGLLGFNALALLALVVIGVMLMRRGKGDTSVGAPRYQPVHLPPRKSDHAPYEEPLYEEHRYHDA</sequence>
<dbReference type="OrthoDB" id="771136at2759"/>
<evidence type="ECO:0000256" key="7">
    <source>
        <dbReference type="SAM" id="Phobius"/>
    </source>
</evidence>
<dbReference type="PANTHER" id="PTHR47966:SF51">
    <property type="entry name" value="BETA-SITE APP-CLEAVING ENZYME, ISOFORM A-RELATED"/>
    <property type="match status" value="1"/>
</dbReference>
<reference evidence="11" key="1">
    <citation type="journal article" date="2014" name="Proc. Natl. Acad. Sci. U.S.A.">
        <title>Extensive sampling of basidiomycete genomes demonstrates inadequacy of the white-rot/brown-rot paradigm for wood decay fungi.</title>
        <authorList>
            <person name="Riley R."/>
            <person name="Salamov A.A."/>
            <person name="Brown D.W."/>
            <person name="Nagy L.G."/>
            <person name="Floudas D."/>
            <person name="Held B.W."/>
            <person name="Levasseur A."/>
            <person name="Lombard V."/>
            <person name="Morin E."/>
            <person name="Otillar R."/>
            <person name="Lindquist E.A."/>
            <person name="Sun H."/>
            <person name="LaButti K.M."/>
            <person name="Schmutz J."/>
            <person name="Jabbour D."/>
            <person name="Luo H."/>
            <person name="Baker S.E."/>
            <person name="Pisabarro A.G."/>
            <person name="Walton J.D."/>
            <person name="Blanchette R.A."/>
            <person name="Henrissat B."/>
            <person name="Martin F."/>
            <person name="Cullen D."/>
            <person name="Hibbett D.S."/>
            <person name="Grigoriev I.V."/>
        </authorList>
    </citation>
    <scope>NUCLEOTIDE SEQUENCE [LARGE SCALE GENOMIC DNA]</scope>
    <source>
        <strain evidence="11">FD-172 SS1</strain>
    </source>
</reference>
<feature type="compositionally biased region" description="Basic and acidic residues" evidence="6">
    <location>
        <begin position="525"/>
        <end position="545"/>
    </location>
</feature>
<keyword evidence="7" id="KW-0472">Membrane</keyword>
<keyword evidence="5" id="KW-0378">Hydrolase</keyword>
<dbReference type="Pfam" id="PF00026">
    <property type="entry name" value="Asp"/>
    <property type="match status" value="1"/>
</dbReference>
<dbReference type="InParanoid" id="A0A067MZN5"/>
<dbReference type="PROSITE" id="PS00141">
    <property type="entry name" value="ASP_PROTEASE"/>
    <property type="match status" value="2"/>
</dbReference>
<evidence type="ECO:0000256" key="8">
    <source>
        <dbReference type="SAM" id="SignalP"/>
    </source>
</evidence>
<keyword evidence="11" id="KW-1185">Reference proteome</keyword>
<dbReference type="Proteomes" id="UP000027195">
    <property type="component" value="Unassembled WGS sequence"/>
</dbReference>